<dbReference type="InterPro" id="IPR041753">
    <property type="entry name" value="PP5_C"/>
</dbReference>
<evidence type="ECO:0000256" key="8">
    <source>
        <dbReference type="ARBA" id="ARBA00023098"/>
    </source>
</evidence>
<keyword evidence="7" id="KW-0442">Lipid degradation</keyword>
<dbReference type="PRINTS" id="PR00114">
    <property type="entry name" value="STPHPHTASE"/>
</dbReference>
<dbReference type="FunFam" id="3.60.21.10:FF:000017">
    <property type="entry name" value="Serine/threonine-protein phosphatase"/>
    <property type="match status" value="1"/>
</dbReference>
<evidence type="ECO:0000256" key="2">
    <source>
        <dbReference type="ARBA" id="ARBA00010701"/>
    </source>
</evidence>
<dbReference type="PANTHER" id="PTHR11005">
    <property type="entry name" value="LYSOSOMAL ACID LIPASE-RELATED"/>
    <property type="match status" value="1"/>
</dbReference>
<dbReference type="SUPFAM" id="SSF53474">
    <property type="entry name" value="alpha/beta-Hydrolases"/>
    <property type="match status" value="3"/>
</dbReference>
<reference evidence="12 13" key="1">
    <citation type="journal article" date="2019" name="Philos. Trans. R. Soc. Lond., B, Biol. Sci.">
        <title>Ant behaviour and brain gene expression of defending hosts depend on the ecological success of the intruding social parasite.</title>
        <authorList>
            <person name="Kaur R."/>
            <person name="Stoldt M."/>
            <person name="Jongepier E."/>
            <person name="Feldmeyer B."/>
            <person name="Menzel F."/>
            <person name="Bornberg-Bauer E."/>
            <person name="Foitzik S."/>
        </authorList>
    </citation>
    <scope>NUCLEOTIDE SEQUENCE [LARGE SCALE GENOMIC DNA]</scope>
    <source>
        <tissue evidence="12">Whole body</tissue>
    </source>
</reference>
<feature type="repeat" description="TPR" evidence="10">
    <location>
        <begin position="927"/>
        <end position="960"/>
    </location>
</feature>
<dbReference type="SMART" id="SM00028">
    <property type="entry name" value="TPR"/>
    <property type="match status" value="3"/>
</dbReference>
<feature type="repeat" description="TPR" evidence="10">
    <location>
        <begin position="859"/>
        <end position="892"/>
    </location>
</feature>
<keyword evidence="8" id="KW-0443">Lipid metabolism</keyword>
<sequence length="1328" mass="150880">MRSAVSDQSDSIRTFVIGPIDMMRPIVIATFLLLFCGLAVAVTFDISRDLSLSALMKAMRESEERPSSAKFDPDVNLNTLQMIRKAGYPAEAHVIQTKDGYLLTLHRIPGDKDQPPVLLQHGFLCSSADWVISGKDKGLAFILADQGYDVWLGNIRGNTYSRAHVSLSPSDSRFWNFSFHEMGVYDLPAMILYITNMTSQPLHTYIGHSMGSTASYVMATERPDIARMVRAIISLAPVAFSKHIKSPIRIFAPFVNDYEIIAHFLGENEFLPRNCVLRFLAKYVCEGNDFEKEICTNTLFLICGFDKEQFNYTLLPVILSHDPAGASTKTLLHFGQEIESGKFRQYDYGSEKNLLIYNATEPPDYNLANITVPIALFYADNDWLANSLDVKRLYSMLPNVLDLYRVPFPKFNHLDFVWGKDAFELTMRSIVIVYLLSLCGFLDSAPAGILGVPQEILQCLFSNVMQTSNERCWSNNEFTPPEVNLSIPQMIQKVGFPAEAHIVQTEDGYLLTLYRIPGNSISPPVLLQHGLLTSFADWLIPGRDKGLGFVLADQGYDVWLGNFRGNTYSRAHICLSPSDSRFWNFRILHYLGKDEFLPHSNMTHFLSKTACDMTRIQEEICTNLLFLLFGFDREQFNITLMSEIVNYNPAGTSTKTLVHLAQEHNSGKFCQYDYGITKNLQIYNAAEPPSYNLANITTPFALFYSENDWLSSIPDVKDLIDLLPNVVDEYKVPKFNHLDFLWATDAPQFVYKRLLEVMKMNPKPIEQYRINDQGKKSQFLLSDNRARTSKSIAVRLIETPVGRQRSDGAAVLQRTSVLHDVYGGSLACSGGGSARMGDKDRGDDVASVTPVTPEDAARAELYKEEANEYFKNQVYDKAIELYTKAIELNPTVAVYFGNRSISYLRTECFGYALTDASAAIKLDRNYVKGYYRRAAAYMSLGKFKQALMDYKTVVKARPNDKDAKDRYTECQKMVKMLAFNKAISVDDKKNVADTINLEDMTIEDEYTGPKLVDGKVTLEFMKDLLEWYRNQNKLHRKYAYKILLDIKLWFMAQPSLVDITIPEDKKFTICGDIHGQYYDLLNIFKLNGLPSETNSYLFNGDFVDRGSFSVECIFTLFGFKLLYPNHFFMSRGNHESAMMNQMYGFDGEVKAKYSVQMAELFTEVYNWLPLAHCLNRKVLVMHGGLFSRDDVTLREIREIDRNRQPPDEGLMCELLWSDPQPQMGRAPSKRGVGVQFGPDVTQNFLRINSLDYIVRSHEVKNEGYEVGHDGKCITVFSAPNYCDTMGNRGAFITLSGSDMKPYFTSYDAMPHPNVRPMVYANAFLKFMC</sequence>
<evidence type="ECO:0000256" key="3">
    <source>
        <dbReference type="ARBA" id="ARBA00022729"/>
    </source>
</evidence>
<dbReference type="Pfam" id="PF08321">
    <property type="entry name" value="PPP5"/>
    <property type="match status" value="1"/>
</dbReference>
<dbReference type="GO" id="GO:0016791">
    <property type="term" value="F:phosphatase activity"/>
    <property type="evidence" value="ECO:0007669"/>
    <property type="project" value="UniProtKB-ARBA"/>
</dbReference>
<evidence type="ECO:0000256" key="9">
    <source>
        <dbReference type="ARBA" id="ARBA00023180"/>
    </source>
</evidence>
<keyword evidence="4" id="KW-0677">Repeat</keyword>
<feature type="domain" description="Serine/threonine specific protein phosphatases" evidence="11">
    <location>
        <begin position="1034"/>
        <end position="1310"/>
    </location>
</feature>
<evidence type="ECO:0000256" key="1">
    <source>
        <dbReference type="ARBA" id="ARBA00008786"/>
    </source>
</evidence>
<dbReference type="InterPro" id="IPR013235">
    <property type="entry name" value="PPP_dom"/>
</dbReference>
<name>A0A4S2JLZ3_9HYME</name>
<dbReference type="InterPro" id="IPR011990">
    <property type="entry name" value="TPR-like_helical_dom_sf"/>
</dbReference>
<dbReference type="Gene3D" id="1.25.40.10">
    <property type="entry name" value="Tetratricopeptide repeat domain"/>
    <property type="match status" value="1"/>
</dbReference>
<evidence type="ECO:0000256" key="4">
    <source>
        <dbReference type="ARBA" id="ARBA00022737"/>
    </source>
</evidence>
<dbReference type="InterPro" id="IPR019734">
    <property type="entry name" value="TPR_rpt"/>
</dbReference>
<keyword evidence="5" id="KW-0378">Hydrolase</keyword>
<dbReference type="PROSITE" id="PS50005">
    <property type="entry name" value="TPR"/>
    <property type="match status" value="2"/>
</dbReference>
<evidence type="ECO:0000313" key="12">
    <source>
        <dbReference type="EMBL" id="TGZ36880.1"/>
    </source>
</evidence>
<keyword evidence="6 10" id="KW-0802">TPR repeat</keyword>
<keyword evidence="9" id="KW-0325">Glycoprotein</keyword>
<evidence type="ECO:0000256" key="7">
    <source>
        <dbReference type="ARBA" id="ARBA00022963"/>
    </source>
</evidence>
<dbReference type="PROSITE" id="PS50293">
    <property type="entry name" value="TPR_REGION"/>
    <property type="match status" value="1"/>
</dbReference>
<dbReference type="Proteomes" id="UP000310200">
    <property type="component" value="Unassembled WGS sequence"/>
</dbReference>
<evidence type="ECO:0000259" key="11">
    <source>
        <dbReference type="SMART" id="SM00156"/>
    </source>
</evidence>
<keyword evidence="3" id="KW-0732">Signal</keyword>
<comment type="similarity">
    <text evidence="1">Belongs to the PPP phosphatase family. PP-5 (PP-T) subfamily.</text>
</comment>
<dbReference type="Gene3D" id="3.60.21.10">
    <property type="match status" value="1"/>
</dbReference>
<dbReference type="GO" id="GO:0016042">
    <property type="term" value="P:lipid catabolic process"/>
    <property type="evidence" value="ECO:0007669"/>
    <property type="project" value="UniProtKB-KW"/>
</dbReference>
<dbReference type="SUPFAM" id="SSF56300">
    <property type="entry name" value="Metallo-dependent phosphatases"/>
    <property type="match status" value="1"/>
</dbReference>
<dbReference type="EMBL" id="QBLH01003666">
    <property type="protein sequence ID" value="TGZ36880.1"/>
    <property type="molecule type" value="Genomic_DNA"/>
</dbReference>
<dbReference type="Pfam" id="PF00149">
    <property type="entry name" value="Metallophos"/>
    <property type="match status" value="1"/>
</dbReference>
<dbReference type="STRING" id="300112.A0A4S2JLZ3"/>
<organism evidence="12 13">
    <name type="scientific">Temnothorax longispinosus</name>
    <dbReference type="NCBI Taxonomy" id="300112"/>
    <lineage>
        <taxon>Eukaryota</taxon>
        <taxon>Metazoa</taxon>
        <taxon>Ecdysozoa</taxon>
        <taxon>Arthropoda</taxon>
        <taxon>Hexapoda</taxon>
        <taxon>Insecta</taxon>
        <taxon>Pterygota</taxon>
        <taxon>Neoptera</taxon>
        <taxon>Endopterygota</taxon>
        <taxon>Hymenoptera</taxon>
        <taxon>Apocrita</taxon>
        <taxon>Aculeata</taxon>
        <taxon>Formicoidea</taxon>
        <taxon>Formicidae</taxon>
        <taxon>Myrmicinae</taxon>
        <taxon>Temnothorax</taxon>
    </lineage>
</organism>
<evidence type="ECO:0000256" key="5">
    <source>
        <dbReference type="ARBA" id="ARBA00022801"/>
    </source>
</evidence>
<dbReference type="SUPFAM" id="SSF48452">
    <property type="entry name" value="TPR-like"/>
    <property type="match status" value="1"/>
</dbReference>
<dbReference type="InterPro" id="IPR004843">
    <property type="entry name" value="Calcineurin-like_PHP"/>
</dbReference>
<evidence type="ECO:0000313" key="13">
    <source>
        <dbReference type="Proteomes" id="UP000310200"/>
    </source>
</evidence>
<dbReference type="Pfam" id="PF13181">
    <property type="entry name" value="TPR_8"/>
    <property type="match status" value="1"/>
</dbReference>
<gene>
    <name evidence="12" type="ORF">DBV15_06163</name>
</gene>
<evidence type="ECO:0000256" key="10">
    <source>
        <dbReference type="PROSITE-ProRule" id="PRU00339"/>
    </source>
</evidence>
<dbReference type="CDD" id="cd07417">
    <property type="entry name" value="MPP_PP5_C"/>
    <property type="match status" value="1"/>
</dbReference>
<dbReference type="FunFam" id="3.40.50.1820:FF:000021">
    <property type="entry name" value="Lipase"/>
    <property type="match status" value="1"/>
</dbReference>
<evidence type="ECO:0000256" key="6">
    <source>
        <dbReference type="ARBA" id="ARBA00022803"/>
    </source>
</evidence>
<proteinExistence type="inferred from homology"/>
<dbReference type="InterPro" id="IPR006186">
    <property type="entry name" value="Ser/Thr-sp_prot-phosphatase"/>
</dbReference>
<dbReference type="InterPro" id="IPR029052">
    <property type="entry name" value="Metallo-depent_PP-like"/>
</dbReference>
<comment type="similarity">
    <text evidence="2">Belongs to the AB hydrolase superfamily. Lipase family.</text>
</comment>
<dbReference type="Gene3D" id="3.40.50.1820">
    <property type="entry name" value="alpha/beta hydrolase"/>
    <property type="match status" value="3"/>
</dbReference>
<dbReference type="Pfam" id="PF00515">
    <property type="entry name" value="TPR_1"/>
    <property type="match status" value="1"/>
</dbReference>
<dbReference type="SMART" id="SM00156">
    <property type="entry name" value="PP2Ac"/>
    <property type="match status" value="1"/>
</dbReference>
<keyword evidence="13" id="KW-1185">Reference proteome</keyword>
<comment type="caution">
    <text evidence="12">The sequence shown here is derived from an EMBL/GenBank/DDBJ whole genome shotgun (WGS) entry which is preliminary data.</text>
</comment>
<dbReference type="InterPro" id="IPR029058">
    <property type="entry name" value="AB_hydrolase_fold"/>
</dbReference>
<protein>
    <recommendedName>
        <fullName evidence="11">Serine/threonine specific protein phosphatases domain-containing protein</fullName>
    </recommendedName>
</protein>
<dbReference type="InterPro" id="IPR006693">
    <property type="entry name" value="AB_hydrolase_lipase"/>
</dbReference>
<accession>A0A4S2JLZ3</accession>
<dbReference type="Pfam" id="PF04083">
    <property type="entry name" value="Abhydro_lipase"/>
    <property type="match status" value="2"/>
</dbReference>